<feature type="region of interest" description="Disordered" evidence="1">
    <location>
        <begin position="159"/>
        <end position="231"/>
    </location>
</feature>
<dbReference type="Pfam" id="PF14303">
    <property type="entry name" value="NAM-associated"/>
    <property type="match status" value="1"/>
</dbReference>
<feature type="region of interest" description="Disordered" evidence="1">
    <location>
        <begin position="103"/>
        <end position="123"/>
    </location>
</feature>
<comment type="caution">
    <text evidence="3">The sequence shown here is derived from an EMBL/GenBank/DDBJ whole genome shotgun (WGS) entry which is preliminary data.</text>
</comment>
<protein>
    <recommendedName>
        <fullName evidence="2">No apical meristem-associated C-terminal domain-containing protein</fullName>
    </recommendedName>
</protein>
<dbReference type="AlphaFoldDB" id="A0A2N5SGC7"/>
<dbReference type="EMBL" id="PGCI01000891">
    <property type="protein sequence ID" value="PLW12287.1"/>
    <property type="molecule type" value="Genomic_DNA"/>
</dbReference>
<dbReference type="InterPro" id="IPR029466">
    <property type="entry name" value="NAM-associated_C"/>
</dbReference>
<dbReference type="Proteomes" id="UP000235392">
    <property type="component" value="Unassembled WGS sequence"/>
</dbReference>
<organism evidence="3 4">
    <name type="scientific">Puccinia coronata f. sp. avenae</name>
    <dbReference type="NCBI Taxonomy" id="200324"/>
    <lineage>
        <taxon>Eukaryota</taxon>
        <taxon>Fungi</taxon>
        <taxon>Dikarya</taxon>
        <taxon>Basidiomycota</taxon>
        <taxon>Pucciniomycotina</taxon>
        <taxon>Pucciniomycetes</taxon>
        <taxon>Pucciniales</taxon>
        <taxon>Pucciniaceae</taxon>
        <taxon>Puccinia</taxon>
    </lineage>
</organism>
<gene>
    <name evidence="3" type="ORF">PCASD_19421</name>
</gene>
<proteinExistence type="predicted"/>
<evidence type="ECO:0000259" key="2">
    <source>
        <dbReference type="Pfam" id="PF14303"/>
    </source>
</evidence>
<evidence type="ECO:0000313" key="3">
    <source>
        <dbReference type="EMBL" id="PLW12287.1"/>
    </source>
</evidence>
<name>A0A2N5SGC7_9BASI</name>
<feature type="compositionally biased region" description="Basic and acidic residues" evidence="1">
    <location>
        <begin position="212"/>
        <end position="231"/>
    </location>
</feature>
<evidence type="ECO:0000256" key="1">
    <source>
        <dbReference type="SAM" id="MobiDB-lite"/>
    </source>
</evidence>
<reference evidence="3 4" key="1">
    <citation type="submission" date="2017-11" db="EMBL/GenBank/DDBJ databases">
        <title>De novo assembly and phasing of dikaryotic genomes from two isolates of Puccinia coronata f. sp. avenae, the causal agent of oat crown rust.</title>
        <authorList>
            <person name="Miller M.E."/>
            <person name="Zhang Y."/>
            <person name="Omidvar V."/>
            <person name="Sperschneider J."/>
            <person name="Schwessinger B."/>
            <person name="Raley C."/>
            <person name="Palmer J.M."/>
            <person name="Garnica D."/>
            <person name="Upadhyaya N."/>
            <person name="Rathjen J."/>
            <person name="Taylor J.M."/>
            <person name="Park R.F."/>
            <person name="Dodds P.N."/>
            <person name="Hirsch C.D."/>
            <person name="Kianian S.F."/>
            <person name="Figueroa M."/>
        </authorList>
    </citation>
    <scope>NUCLEOTIDE SEQUENCE [LARGE SCALE GENOMIC DNA]</scope>
    <source>
        <strain evidence="3">12SD80</strain>
    </source>
</reference>
<sequence>MVVKRGDLPARWPEGLGRPQRYPESISNGSAIARAGTNFGGPQHFFAFQQSCYQTRKRLQGLIGTAIACHSWQLWQPSPKAATSNFPNPSFAIKTLKNTSLVTANNNTDDTPKTKPIKKKNPNWSIKEDKQLCDAWLNTSQDSVIKDTSKWQAVQAEIKSKSTKKATQDPKKLQDSSSVHKKSEPSCQADNPDEEEEELANKHEQSLLGSDGRPEGQKAAKKKQTNDDLLDKVLKNQEELLKISKDRSNSIKEAMQNASDDHIMAMNLLD</sequence>
<feature type="domain" description="No apical meristem-associated C-terminal" evidence="2">
    <location>
        <begin position="144"/>
        <end position="268"/>
    </location>
</feature>
<accession>A0A2N5SGC7</accession>
<evidence type="ECO:0000313" key="4">
    <source>
        <dbReference type="Proteomes" id="UP000235392"/>
    </source>
</evidence>